<protein>
    <submittedName>
        <fullName evidence="1">Uncharacterized protein</fullName>
    </submittedName>
</protein>
<evidence type="ECO:0000313" key="2">
    <source>
        <dbReference type="Proteomes" id="UP000295511"/>
    </source>
</evidence>
<proteinExistence type="predicted"/>
<dbReference type="AlphaFoldDB" id="A0A4R5KM74"/>
<dbReference type="Proteomes" id="UP000295511">
    <property type="component" value="Unassembled WGS sequence"/>
</dbReference>
<dbReference type="RefSeq" id="WP_133204351.1">
    <property type="nucleotide sequence ID" value="NZ_SMRU01000012.1"/>
</dbReference>
<sequence length="72" mass="7858">MEANKNLYRPTEPVAATVRAKFVELIAVLPEPTEMTDEQLTECAELVAQFSMDIGAAYNVLDSEIAKRGLGS</sequence>
<reference evidence="1 2" key="1">
    <citation type="submission" date="2019-03" db="EMBL/GenBank/DDBJ databases">
        <title>Whole genome sequence of Arthrobacter sp JH1-1.</title>
        <authorList>
            <person name="Trinh H.N."/>
        </authorList>
    </citation>
    <scope>NUCLEOTIDE SEQUENCE [LARGE SCALE GENOMIC DNA]</scope>
    <source>
        <strain evidence="1 2">JH1-1</strain>
    </source>
</reference>
<organism evidence="1 2">
    <name type="scientific">Arthrobacter terricola</name>
    <dbReference type="NCBI Taxonomy" id="2547396"/>
    <lineage>
        <taxon>Bacteria</taxon>
        <taxon>Bacillati</taxon>
        <taxon>Actinomycetota</taxon>
        <taxon>Actinomycetes</taxon>
        <taxon>Micrococcales</taxon>
        <taxon>Micrococcaceae</taxon>
        <taxon>Arthrobacter</taxon>
    </lineage>
</organism>
<keyword evidence="2" id="KW-1185">Reference proteome</keyword>
<dbReference type="EMBL" id="SMRU01000012">
    <property type="protein sequence ID" value="TDF95620.1"/>
    <property type="molecule type" value="Genomic_DNA"/>
</dbReference>
<name>A0A4R5KM74_9MICC</name>
<evidence type="ECO:0000313" key="1">
    <source>
        <dbReference type="EMBL" id="TDF95620.1"/>
    </source>
</evidence>
<gene>
    <name evidence="1" type="ORF">E1809_11375</name>
</gene>
<comment type="caution">
    <text evidence="1">The sequence shown here is derived from an EMBL/GenBank/DDBJ whole genome shotgun (WGS) entry which is preliminary data.</text>
</comment>
<accession>A0A4R5KM74</accession>